<proteinExistence type="inferred from homology"/>
<dbReference type="Gene3D" id="3.40.50.880">
    <property type="match status" value="1"/>
</dbReference>
<name>A0A4R1AUH2_9BACI</name>
<reference evidence="5 6" key="1">
    <citation type="submission" date="2019-03" db="EMBL/GenBank/DDBJ databases">
        <authorList>
            <person name="Jensen L."/>
            <person name="Storgaard J."/>
            <person name="Sulaj E."/>
            <person name="Schramm A."/>
            <person name="Marshall I.P.G."/>
        </authorList>
    </citation>
    <scope>NUCLEOTIDE SEQUENCE [LARGE SCALE GENOMIC DNA]</scope>
    <source>
        <strain evidence="5 6">2017H2G3</strain>
    </source>
</reference>
<dbReference type="AlphaFoldDB" id="A0A4R1AUH2"/>
<evidence type="ECO:0000313" key="5">
    <source>
        <dbReference type="EMBL" id="TCJ01696.1"/>
    </source>
</evidence>
<gene>
    <name evidence="5" type="ORF">E0Y62_22895</name>
</gene>
<keyword evidence="3" id="KW-0378">Hydrolase</keyword>
<keyword evidence="2" id="KW-0645">Protease</keyword>
<dbReference type="EMBL" id="SJTH01000053">
    <property type="protein sequence ID" value="TCJ01696.1"/>
    <property type="molecule type" value="Genomic_DNA"/>
</dbReference>
<dbReference type="RefSeq" id="WP_131238373.1">
    <property type="nucleotide sequence ID" value="NZ_SJTH01000053.1"/>
</dbReference>
<keyword evidence="4" id="KW-0720">Serine protease</keyword>
<evidence type="ECO:0000256" key="4">
    <source>
        <dbReference type="ARBA" id="ARBA00022825"/>
    </source>
</evidence>
<dbReference type="GO" id="GO:0006508">
    <property type="term" value="P:proteolysis"/>
    <property type="evidence" value="ECO:0007669"/>
    <property type="project" value="UniProtKB-KW"/>
</dbReference>
<comment type="caution">
    <text evidence="5">The sequence shown here is derived from an EMBL/GenBank/DDBJ whole genome shotgun (WGS) entry which is preliminary data.</text>
</comment>
<evidence type="ECO:0000256" key="3">
    <source>
        <dbReference type="ARBA" id="ARBA00022801"/>
    </source>
</evidence>
<dbReference type="Proteomes" id="UP000293846">
    <property type="component" value="Unassembled WGS sequence"/>
</dbReference>
<dbReference type="InterPro" id="IPR029062">
    <property type="entry name" value="Class_I_gatase-like"/>
</dbReference>
<sequence>MDTHLFLFGGGPPFTNKMAKLFVEKLKDKSVPISILFVDREGWEDYMPKYTSALEEYNMNDFHLLPLSTTPIEQVMNCLRISSGIIIGGGDTNAYADYLVETPIAISIKDRFQEGAPVAGFSAGALISPNICVISPKDNPQNEFQYRKGLGLIEDHLFAVHFSEWNDEDHLRNAVNKIKAASNYGIDEKAGTYFLNGDLDSIEGNGVYSIKNDVLVKLS</sequence>
<protein>
    <submittedName>
        <fullName evidence="5">Peptidase S51 dipeptidase E</fullName>
    </submittedName>
</protein>
<accession>A0A4R1AUH2</accession>
<keyword evidence="6" id="KW-1185">Reference proteome</keyword>
<dbReference type="OrthoDB" id="65372at2"/>
<comment type="similarity">
    <text evidence="1">Belongs to the peptidase S51 family.</text>
</comment>
<evidence type="ECO:0000313" key="6">
    <source>
        <dbReference type="Proteomes" id="UP000293846"/>
    </source>
</evidence>
<dbReference type="InterPro" id="IPR005320">
    <property type="entry name" value="Peptidase_S51"/>
</dbReference>
<evidence type="ECO:0000256" key="1">
    <source>
        <dbReference type="ARBA" id="ARBA00006534"/>
    </source>
</evidence>
<evidence type="ECO:0000256" key="2">
    <source>
        <dbReference type="ARBA" id="ARBA00022670"/>
    </source>
</evidence>
<dbReference type="GO" id="GO:0008236">
    <property type="term" value="F:serine-type peptidase activity"/>
    <property type="evidence" value="ECO:0007669"/>
    <property type="project" value="UniProtKB-KW"/>
</dbReference>
<dbReference type="SUPFAM" id="SSF52317">
    <property type="entry name" value="Class I glutamine amidotransferase-like"/>
    <property type="match status" value="1"/>
</dbReference>
<organism evidence="5 6">
    <name type="scientific">Cytobacillus praedii</name>
    <dbReference type="NCBI Taxonomy" id="1742358"/>
    <lineage>
        <taxon>Bacteria</taxon>
        <taxon>Bacillati</taxon>
        <taxon>Bacillota</taxon>
        <taxon>Bacilli</taxon>
        <taxon>Bacillales</taxon>
        <taxon>Bacillaceae</taxon>
        <taxon>Cytobacillus</taxon>
    </lineage>
</organism>
<dbReference type="STRING" id="1742358.GCA_001439605_02338"/>
<dbReference type="Pfam" id="PF03575">
    <property type="entry name" value="Peptidase_S51"/>
    <property type="match status" value="1"/>
</dbReference>